<dbReference type="Pfam" id="PF05545">
    <property type="entry name" value="FixQ"/>
    <property type="match status" value="1"/>
</dbReference>
<organism evidence="2 3">
    <name type="scientific">Alcanivorax jadensis T9</name>
    <dbReference type="NCBI Taxonomy" id="1177181"/>
    <lineage>
        <taxon>Bacteria</taxon>
        <taxon>Pseudomonadati</taxon>
        <taxon>Pseudomonadota</taxon>
        <taxon>Gammaproteobacteria</taxon>
        <taxon>Oceanospirillales</taxon>
        <taxon>Alcanivoracaceae</taxon>
        <taxon>Alcanivorax</taxon>
    </lineage>
</organism>
<evidence type="ECO:0000256" key="1">
    <source>
        <dbReference type="SAM" id="Phobius"/>
    </source>
</evidence>
<protein>
    <submittedName>
        <fullName evidence="2">Cbb3-type cytochrome c oxidase subunit CcoQ</fullName>
    </submittedName>
</protein>
<keyword evidence="3" id="KW-1185">Reference proteome</keyword>
<reference evidence="2 3" key="1">
    <citation type="submission" date="2012-09" db="EMBL/GenBank/DDBJ databases">
        <title>Genome Sequence of alkane-degrading Bacterium Alcanivorax jadensis T9.</title>
        <authorList>
            <person name="Lai Q."/>
            <person name="Shao Z."/>
        </authorList>
    </citation>
    <scope>NUCLEOTIDE SEQUENCE [LARGE SCALE GENOMIC DNA]</scope>
    <source>
        <strain evidence="2 3">T9</strain>
    </source>
</reference>
<dbReference type="Proteomes" id="UP000029443">
    <property type="component" value="Unassembled WGS sequence"/>
</dbReference>
<gene>
    <name evidence="2" type="ORF">T9A_00240</name>
</gene>
<sequence>MSFQALFTLVFFVAFMAMTIWVYRPSRKKDYEKLSHMALEADRRKERDEQ</sequence>
<evidence type="ECO:0000313" key="3">
    <source>
        <dbReference type="Proteomes" id="UP000029443"/>
    </source>
</evidence>
<proteinExistence type="predicted"/>
<keyword evidence="1" id="KW-0472">Membrane</keyword>
<feature type="transmembrane region" description="Helical" evidence="1">
    <location>
        <begin position="6"/>
        <end position="23"/>
    </location>
</feature>
<keyword evidence="1" id="KW-0812">Transmembrane</keyword>
<comment type="caution">
    <text evidence="2">The sequence shown here is derived from an EMBL/GenBank/DDBJ whole genome shotgun (WGS) entry which is preliminary data.</text>
</comment>
<dbReference type="RefSeq" id="WP_035244407.1">
    <property type="nucleotide sequence ID" value="NZ_ARXU01000001.1"/>
</dbReference>
<dbReference type="InterPro" id="IPR008621">
    <property type="entry name" value="Cbb3-typ_cyt_oxidase_comp"/>
</dbReference>
<name>A0ABR4WHB9_9GAMM</name>
<dbReference type="EMBL" id="ARXU01000001">
    <property type="protein sequence ID" value="KGD62920.1"/>
    <property type="molecule type" value="Genomic_DNA"/>
</dbReference>
<accession>A0ABR4WHB9</accession>
<evidence type="ECO:0000313" key="2">
    <source>
        <dbReference type="EMBL" id="KGD62920.1"/>
    </source>
</evidence>
<keyword evidence="1" id="KW-1133">Transmembrane helix</keyword>